<name>A0ACB6SG40_9PLEO</name>
<sequence length="574" mass="68862">MPPANYFDDYSEDEWYHRQDVYGGARHVPKPREHFGRHTTEYLNPEVHYTSGLHRTKSQGHGVTPNVTIYNTTRMENESSPNVRTTTDQRSREPSADGRGRTRRMPGEWSLEDDIEELRLQVTRERLARSRSRGEYHHHHGHSPDRAYEDKLKLSLAEQRLREAEAKIEADRREEEAERREEITRRKIELKHIKDRQEREDEEDRIKRAEERLRIDWDLKREREERARELKLRDEEEKRERILADGKAKAEADQRKRKEERERILAEAERDQREASEKRKRLVEEEKAKFEKEARKREDEAKAREEEAKRIVAEAQAKREKQEKEAKAAQQAAVDAYNKKKAEDEAKANAERERIVYEYERKKVLDAEKEKKQREELLLKIELEKKAREQKDKEEYEAFMRKQAEKQAAEKAKRDKEEAELEAAMRKRLAQFGFQENQIQAMVHPEQQKKLEQQVGLTPHNPLRIAPQPTYAKIKREYLDIETLHYYDIPYEYDADPNYVIVLREMSQKETDILFEHTRRLRSNHGDRLFIEADGRDRRGKKEYAFVRRKSRSRSRSDVSRPARNVTIGDMFFR</sequence>
<reference evidence="1" key="1">
    <citation type="journal article" date="2020" name="Stud. Mycol.">
        <title>101 Dothideomycetes genomes: a test case for predicting lifestyles and emergence of pathogens.</title>
        <authorList>
            <person name="Haridas S."/>
            <person name="Albert R."/>
            <person name="Binder M."/>
            <person name="Bloem J."/>
            <person name="Labutti K."/>
            <person name="Salamov A."/>
            <person name="Andreopoulos B."/>
            <person name="Baker S."/>
            <person name="Barry K."/>
            <person name="Bills G."/>
            <person name="Bluhm B."/>
            <person name="Cannon C."/>
            <person name="Castanera R."/>
            <person name="Culley D."/>
            <person name="Daum C."/>
            <person name="Ezra D."/>
            <person name="Gonzalez J."/>
            <person name="Henrissat B."/>
            <person name="Kuo A."/>
            <person name="Liang C."/>
            <person name="Lipzen A."/>
            <person name="Lutzoni F."/>
            <person name="Magnuson J."/>
            <person name="Mondo S."/>
            <person name="Nolan M."/>
            <person name="Ohm R."/>
            <person name="Pangilinan J."/>
            <person name="Park H.-J."/>
            <person name="Ramirez L."/>
            <person name="Alfaro M."/>
            <person name="Sun H."/>
            <person name="Tritt A."/>
            <person name="Yoshinaga Y."/>
            <person name="Zwiers L.-H."/>
            <person name="Turgeon B."/>
            <person name="Goodwin S."/>
            <person name="Spatafora J."/>
            <person name="Crous P."/>
            <person name="Grigoriev I."/>
        </authorList>
    </citation>
    <scope>NUCLEOTIDE SEQUENCE</scope>
    <source>
        <strain evidence="1">CBS 525.71</strain>
    </source>
</reference>
<accession>A0ACB6SG40</accession>
<evidence type="ECO:0000313" key="2">
    <source>
        <dbReference type="Proteomes" id="UP000799754"/>
    </source>
</evidence>
<comment type="caution">
    <text evidence="1">The sequence shown here is derived from an EMBL/GenBank/DDBJ whole genome shotgun (WGS) entry which is preliminary data.</text>
</comment>
<dbReference type="Proteomes" id="UP000799754">
    <property type="component" value="Unassembled WGS sequence"/>
</dbReference>
<protein>
    <submittedName>
        <fullName evidence="1">Uncharacterized protein</fullName>
    </submittedName>
</protein>
<dbReference type="EMBL" id="MU006703">
    <property type="protein sequence ID" value="KAF2632062.1"/>
    <property type="molecule type" value="Genomic_DNA"/>
</dbReference>
<gene>
    <name evidence="1" type="ORF">BU25DRAFT_406573</name>
</gene>
<proteinExistence type="predicted"/>
<organism evidence="1 2">
    <name type="scientific">Macroventuria anomochaeta</name>
    <dbReference type="NCBI Taxonomy" id="301207"/>
    <lineage>
        <taxon>Eukaryota</taxon>
        <taxon>Fungi</taxon>
        <taxon>Dikarya</taxon>
        <taxon>Ascomycota</taxon>
        <taxon>Pezizomycotina</taxon>
        <taxon>Dothideomycetes</taxon>
        <taxon>Pleosporomycetidae</taxon>
        <taxon>Pleosporales</taxon>
        <taxon>Pleosporineae</taxon>
        <taxon>Didymellaceae</taxon>
        <taxon>Macroventuria</taxon>
    </lineage>
</organism>
<evidence type="ECO:0000313" key="1">
    <source>
        <dbReference type="EMBL" id="KAF2632062.1"/>
    </source>
</evidence>
<keyword evidence="2" id="KW-1185">Reference proteome</keyword>